<feature type="domain" description="D-isomer specific 2-hydroxyacid dehydrogenase NAD-binding" evidence="3">
    <location>
        <begin position="101"/>
        <end position="273"/>
    </location>
</feature>
<dbReference type="EMBL" id="JAKOGG010000010">
    <property type="protein sequence ID" value="MCS4557590.1"/>
    <property type="molecule type" value="Genomic_DNA"/>
</dbReference>
<organism evidence="4 5">
    <name type="scientific">Shewanella electrica</name>
    <dbReference type="NCBI Taxonomy" id="515560"/>
    <lineage>
        <taxon>Bacteria</taxon>
        <taxon>Pseudomonadati</taxon>
        <taxon>Pseudomonadota</taxon>
        <taxon>Gammaproteobacteria</taxon>
        <taxon>Alteromonadales</taxon>
        <taxon>Shewanellaceae</taxon>
        <taxon>Shewanella</taxon>
    </lineage>
</organism>
<dbReference type="SUPFAM" id="SSF51735">
    <property type="entry name" value="NAD(P)-binding Rossmann-fold domains"/>
    <property type="match status" value="1"/>
</dbReference>
<name>A0ABT2FMM4_9GAMM</name>
<reference evidence="5" key="2">
    <citation type="submission" date="2023-07" db="EMBL/GenBank/DDBJ databases">
        <title>Shewanella mangrovi sp. nov., an acetaldehyde- degrading bacterium isolated from mangrove sediment.</title>
        <authorList>
            <person name="Liu Y."/>
        </authorList>
    </citation>
    <scope>NUCLEOTIDE SEQUENCE [LARGE SCALE GENOMIC DNA]</scope>
    <source>
        <strain evidence="5">C32</strain>
    </source>
</reference>
<evidence type="ECO:0000313" key="5">
    <source>
        <dbReference type="Proteomes" id="UP001201549"/>
    </source>
</evidence>
<comment type="caution">
    <text evidence="4">The sequence shown here is derived from an EMBL/GenBank/DDBJ whole genome shotgun (WGS) entry which is preliminary data.</text>
</comment>
<evidence type="ECO:0000256" key="1">
    <source>
        <dbReference type="ARBA" id="ARBA00023002"/>
    </source>
</evidence>
<keyword evidence="5" id="KW-1185">Reference proteome</keyword>
<dbReference type="InterPro" id="IPR006140">
    <property type="entry name" value="D-isomer_DH_NAD-bd"/>
</dbReference>
<dbReference type="Proteomes" id="UP001201549">
    <property type="component" value="Unassembled WGS sequence"/>
</dbReference>
<protein>
    <submittedName>
        <fullName evidence="4">D-2-hydroxyacid dehydrogenase</fullName>
    </submittedName>
</protein>
<dbReference type="PANTHER" id="PTHR43333:SF1">
    <property type="entry name" value="D-ISOMER SPECIFIC 2-HYDROXYACID DEHYDROGENASE NAD-BINDING DOMAIN-CONTAINING PROTEIN"/>
    <property type="match status" value="1"/>
</dbReference>
<evidence type="ECO:0000259" key="3">
    <source>
        <dbReference type="Pfam" id="PF02826"/>
    </source>
</evidence>
<dbReference type="RefSeq" id="WP_238897062.1">
    <property type="nucleotide sequence ID" value="NZ_JAKOGG010000010.1"/>
</dbReference>
<dbReference type="CDD" id="cd05300">
    <property type="entry name" value="2-Hacid_dh_1"/>
    <property type="match status" value="1"/>
</dbReference>
<dbReference type="InterPro" id="IPR036291">
    <property type="entry name" value="NAD(P)-bd_dom_sf"/>
</dbReference>
<evidence type="ECO:0000313" key="4">
    <source>
        <dbReference type="EMBL" id="MCS4557590.1"/>
    </source>
</evidence>
<dbReference type="Gene3D" id="3.40.50.720">
    <property type="entry name" value="NAD(P)-binding Rossmann-like Domain"/>
    <property type="match status" value="2"/>
</dbReference>
<keyword evidence="2" id="KW-0520">NAD</keyword>
<dbReference type="PANTHER" id="PTHR43333">
    <property type="entry name" value="2-HACID_DH_C DOMAIN-CONTAINING PROTEIN"/>
    <property type="match status" value="1"/>
</dbReference>
<sequence>MPHKLLLLTRENAIYHQLITALALPELEIVDEQPAHVAEADIWLAEPAMAAPLIPVAHSLKWLQSTFAGVDKLMQLKRPLTCQLTNVKGVFGPLMSEYVFGYLLSIYRQQREYAAQQAERRWQEGRYCTLQGKTLLVLGTGSIGSHLAQTAHHFGMSAIGVSRRGRPNAHFDAVYDISQLTKLVCRADVLVNALPHTPQTVHLIDGELLAQLPRHASFFNVGRGSAVKLDELYQLLQQRADLTAVLDVFEQEPLSAEHLIWQQANAIITPHIAAPSFPEQVVQIFAENYQYFCQGQPLVNLVDVNAGY</sequence>
<evidence type="ECO:0000256" key="2">
    <source>
        <dbReference type="ARBA" id="ARBA00023027"/>
    </source>
</evidence>
<reference evidence="4 5" key="1">
    <citation type="submission" date="2022-02" db="EMBL/GenBank/DDBJ databases">
        <authorList>
            <person name="Zhuang L."/>
        </authorList>
    </citation>
    <scope>NUCLEOTIDE SEQUENCE [LARGE SCALE GENOMIC DNA]</scope>
    <source>
        <strain evidence="4 5">C32</strain>
    </source>
</reference>
<proteinExistence type="predicted"/>
<dbReference type="Pfam" id="PF02826">
    <property type="entry name" value="2-Hacid_dh_C"/>
    <property type="match status" value="1"/>
</dbReference>
<accession>A0ABT2FMM4</accession>
<gene>
    <name evidence="4" type="ORF">L9G74_14160</name>
</gene>
<keyword evidence="1" id="KW-0560">Oxidoreductase</keyword>